<proteinExistence type="inferred from homology"/>
<gene>
    <name evidence="12" type="ORF">HNQ38_002596</name>
</gene>
<dbReference type="PANTHER" id="PTHR33909:SF1">
    <property type="entry name" value="SEC TRANSLOCON ACCESSORY COMPLEX SUBUNIT YAJC"/>
    <property type="match status" value="1"/>
</dbReference>
<evidence type="ECO:0000256" key="10">
    <source>
        <dbReference type="ARBA" id="ARBA00023136"/>
    </source>
</evidence>
<comment type="subcellular location">
    <subcellularLocation>
        <location evidence="1">Cell membrane</location>
        <topology evidence="1">Single-pass membrane protein</topology>
    </subcellularLocation>
</comment>
<dbReference type="GO" id="GO:0015031">
    <property type="term" value="P:protein transport"/>
    <property type="evidence" value="ECO:0007669"/>
    <property type="project" value="UniProtKB-KW"/>
</dbReference>
<evidence type="ECO:0000256" key="1">
    <source>
        <dbReference type="ARBA" id="ARBA00004162"/>
    </source>
</evidence>
<evidence type="ECO:0000256" key="11">
    <source>
        <dbReference type="SAM" id="Phobius"/>
    </source>
</evidence>
<keyword evidence="8 11" id="KW-1133">Transmembrane helix</keyword>
<dbReference type="Pfam" id="PF02699">
    <property type="entry name" value="YajC"/>
    <property type="match status" value="1"/>
</dbReference>
<evidence type="ECO:0000256" key="8">
    <source>
        <dbReference type="ARBA" id="ARBA00022989"/>
    </source>
</evidence>
<keyword evidence="5" id="KW-1003">Cell membrane</keyword>
<keyword evidence="4" id="KW-0813">Transport</keyword>
<dbReference type="NCBIfam" id="TIGR00739">
    <property type="entry name" value="yajC"/>
    <property type="match status" value="1"/>
</dbReference>
<keyword evidence="6 11" id="KW-0812">Transmembrane</keyword>
<name>A0A7W8C363_9BACT</name>
<dbReference type="PRINTS" id="PR01853">
    <property type="entry name" value="YAJCTRNLCASE"/>
</dbReference>
<keyword evidence="9" id="KW-0811">Translocation</keyword>
<dbReference type="InterPro" id="IPR003849">
    <property type="entry name" value="Preprotein_translocase_YajC"/>
</dbReference>
<evidence type="ECO:0000256" key="4">
    <source>
        <dbReference type="ARBA" id="ARBA00022448"/>
    </source>
</evidence>
<comment type="similarity">
    <text evidence="2">Belongs to the YajC family.</text>
</comment>
<comment type="caution">
    <text evidence="12">The sequence shown here is derived from an EMBL/GenBank/DDBJ whole genome shotgun (WGS) entry which is preliminary data.</text>
</comment>
<evidence type="ECO:0000313" key="13">
    <source>
        <dbReference type="Proteomes" id="UP000539075"/>
    </source>
</evidence>
<keyword evidence="13" id="KW-1185">Reference proteome</keyword>
<organism evidence="12 13">
    <name type="scientific">Desulfovibrio intestinalis</name>
    <dbReference type="NCBI Taxonomy" id="58621"/>
    <lineage>
        <taxon>Bacteria</taxon>
        <taxon>Pseudomonadati</taxon>
        <taxon>Thermodesulfobacteriota</taxon>
        <taxon>Desulfovibrionia</taxon>
        <taxon>Desulfovibrionales</taxon>
        <taxon>Desulfovibrionaceae</taxon>
        <taxon>Desulfovibrio</taxon>
    </lineage>
</organism>
<dbReference type="Proteomes" id="UP000539075">
    <property type="component" value="Unassembled WGS sequence"/>
</dbReference>
<evidence type="ECO:0000256" key="7">
    <source>
        <dbReference type="ARBA" id="ARBA00022927"/>
    </source>
</evidence>
<reference evidence="12 13" key="1">
    <citation type="submission" date="2020-08" db="EMBL/GenBank/DDBJ databases">
        <title>Genomic Encyclopedia of Type Strains, Phase IV (KMG-IV): sequencing the most valuable type-strain genomes for metagenomic binning, comparative biology and taxonomic classification.</title>
        <authorList>
            <person name="Goeker M."/>
        </authorList>
    </citation>
    <scope>NUCLEOTIDE SEQUENCE [LARGE SCALE GENOMIC DNA]</scope>
    <source>
        <strain evidence="12 13">DSM 11275</strain>
    </source>
</reference>
<dbReference type="RefSeq" id="WP_246388142.1">
    <property type="nucleotide sequence ID" value="NZ_JACHGO010000008.1"/>
</dbReference>
<dbReference type="EMBL" id="JACHGO010000008">
    <property type="protein sequence ID" value="MBB5144481.1"/>
    <property type="molecule type" value="Genomic_DNA"/>
</dbReference>
<keyword evidence="10 11" id="KW-0472">Membrane</keyword>
<sequence length="111" mass="12026">MFESVAYAMGTPQAGAAPASGTDMLMQFLPLIVMFVIFWFLLIRPQQKRAKAHKAMLSELKRGDHVITSAGLIGRILEIDDEQVLLESGESKLRVTRGAIGGLVPGKGDSK</sequence>
<dbReference type="PANTHER" id="PTHR33909">
    <property type="entry name" value="SEC TRANSLOCON ACCESSORY COMPLEX SUBUNIT YAJC"/>
    <property type="match status" value="1"/>
</dbReference>
<evidence type="ECO:0000256" key="3">
    <source>
        <dbReference type="ARBA" id="ARBA00014962"/>
    </source>
</evidence>
<dbReference type="GO" id="GO:0005886">
    <property type="term" value="C:plasma membrane"/>
    <property type="evidence" value="ECO:0007669"/>
    <property type="project" value="UniProtKB-SubCell"/>
</dbReference>
<evidence type="ECO:0000256" key="9">
    <source>
        <dbReference type="ARBA" id="ARBA00023010"/>
    </source>
</evidence>
<feature type="transmembrane region" description="Helical" evidence="11">
    <location>
        <begin position="24"/>
        <end position="43"/>
    </location>
</feature>
<accession>A0A7W8C363</accession>
<evidence type="ECO:0000256" key="6">
    <source>
        <dbReference type="ARBA" id="ARBA00022692"/>
    </source>
</evidence>
<protein>
    <recommendedName>
        <fullName evidence="3">Sec translocon accessory complex subunit YajC</fullName>
    </recommendedName>
</protein>
<dbReference type="AlphaFoldDB" id="A0A7W8C363"/>
<evidence type="ECO:0000313" key="12">
    <source>
        <dbReference type="EMBL" id="MBB5144481.1"/>
    </source>
</evidence>
<dbReference type="SMART" id="SM01323">
    <property type="entry name" value="YajC"/>
    <property type="match status" value="1"/>
</dbReference>
<evidence type="ECO:0000256" key="5">
    <source>
        <dbReference type="ARBA" id="ARBA00022475"/>
    </source>
</evidence>
<keyword evidence="7" id="KW-0653">Protein transport</keyword>
<evidence type="ECO:0000256" key="2">
    <source>
        <dbReference type="ARBA" id="ARBA00006742"/>
    </source>
</evidence>